<name>A0A518AXQ7_9BACT</name>
<dbReference type="InterPro" id="IPR005530">
    <property type="entry name" value="SPW"/>
</dbReference>
<dbReference type="Pfam" id="PF03779">
    <property type="entry name" value="SPW"/>
    <property type="match status" value="1"/>
</dbReference>
<keyword evidence="4" id="KW-1185">Reference proteome</keyword>
<evidence type="ECO:0000313" key="3">
    <source>
        <dbReference type="EMBL" id="QDU59516.1"/>
    </source>
</evidence>
<keyword evidence="1" id="KW-1133">Transmembrane helix</keyword>
<keyword evidence="1" id="KW-0812">Transmembrane</keyword>
<evidence type="ECO:0000313" key="4">
    <source>
        <dbReference type="Proteomes" id="UP000317093"/>
    </source>
</evidence>
<feature type="transmembrane region" description="Helical" evidence="1">
    <location>
        <begin position="27"/>
        <end position="49"/>
    </location>
</feature>
<feature type="transmembrane region" description="Helical" evidence="1">
    <location>
        <begin position="79"/>
        <end position="99"/>
    </location>
</feature>
<dbReference type="RefSeq" id="WP_145253903.1">
    <property type="nucleotide sequence ID" value="NZ_CP036279.1"/>
</dbReference>
<sequence>MWARVVEAMLGCWLAMSPFLFERVESVPSLTLVEFGSALAVILLALGSYWGPTRHAHLGLVVVGAALVAYGRFSHPYPLPAALQSAIMIGLLLMMCAIVPNHASRPPEHWFDEQPSLN</sequence>
<feature type="transmembrane region" description="Helical" evidence="1">
    <location>
        <begin position="56"/>
        <end position="73"/>
    </location>
</feature>
<dbReference type="Proteomes" id="UP000317093">
    <property type="component" value="Chromosome"/>
</dbReference>
<gene>
    <name evidence="3" type="ORF">Pan216_03450</name>
</gene>
<dbReference type="EMBL" id="CP036279">
    <property type="protein sequence ID" value="QDU59516.1"/>
    <property type="molecule type" value="Genomic_DNA"/>
</dbReference>
<keyword evidence="1" id="KW-0472">Membrane</keyword>
<dbReference type="KEGG" id="knv:Pan216_03450"/>
<reference evidence="3 4" key="1">
    <citation type="submission" date="2019-02" db="EMBL/GenBank/DDBJ databases">
        <title>Deep-cultivation of Planctomycetes and their phenomic and genomic characterization uncovers novel biology.</title>
        <authorList>
            <person name="Wiegand S."/>
            <person name="Jogler M."/>
            <person name="Boedeker C."/>
            <person name="Pinto D."/>
            <person name="Vollmers J."/>
            <person name="Rivas-Marin E."/>
            <person name="Kohn T."/>
            <person name="Peeters S.H."/>
            <person name="Heuer A."/>
            <person name="Rast P."/>
            <person name="Oberbeckmann S."/>
            <person name="Bunk B."/>
            <person name="Jeske O."/>
            <person name="Meyerdierks A."/>
            <person name="Storesund J.E."/>
            <person name="Kallscheuer N."/>
            <person name="Luecker S."/>
            <person name="Lage O.M."/>
            <person name="Pohl T."/>
            <person name="Merkel B.J."/>
            <person name="Hornburger P."/>
            <person name="Mueller R.-W."/>
            <person name="Bruemmer F."/>
            <person name="Labrenz M."/>
            <person name="Spormann A.M."/>
            <person name="Op den Camp H."/>
            <person name="Overmann J."/>
            <person name="Amann R."/>
            <person name="Jetten M.S.M."/>
            <person name="Mascher T."/>
            <person name="Medema M.H."/>
            <person name="Devos D.P."/>
            <person name="Kaster A.-K."/>
            <person name="Ovreas L."/>
            <person name="Rohde M."/>
            <person name="Galperin M.Y."/>
            <person name="Jogler C."/>
        </authorList>
    </citation>
    <scope>NUCLEOTIDE SEQUENCE [LARGE SCALE GENOMIC DNA]</scope>
    <source>
        <strain evidence="3 4">Pan216</strain>
    </source>
</reference>
<dbReference type="AlphaFoldDB" id="A0A518AXQ7"/>
<evidence type="ECO:0000256" key="1">
    <source>
        <dbReference type="SAM" id="Phobius"/>
    </source>
</evidence>
<proteinExistence type="predicted"/>
<feature type="domain" description="SPW repeat-containing integral membrane" evidence="2">
    <location>
        <begin position="2"/>
        <end position="97"/>
    </location>
</feature>
<organism evidence="3 4">
    <name type="scientific">Kolteria novifilia</name>
    <dbReference type="NCBI Taxonomy" id="2527975"/>
    <lineage>
        <taxon>Bacteria</taxon>
        <taxon>Pseudomonadati</taxon>
        <taxon>Planctomycetota</taxon>
        <taxon>Planctomycetia</taxon>
        <taxon>Kolteriales</taxon>
        <taxon>Kolteriaceae</taxon>
        <taxon>Kolteria</taxon>
    </lineage>
</organism>
<evidence type="ECO:0000259" key="2">
    <source>
        <dbReference type="Pfam" id="PF03779"/>
    </source>
</evidence>
<protein>
    <recommendedName>
        <fullName evidence="2">SPW repeat-containing integral membrane domain-containing protein</fullName>
    </recommendedName>
</protein>
<accession>A0A518AXQ7</accession>
<dbReference type="OrthoDB" id="272406at2"/>